<feature type="domain" description="MoaB/Mog" evidence="2">
    <location>
        <begin position="6"/>
        <end position="173"/>
    </location>
</feature>
<dbReference type="Gene3D" id="3.90.950.20">
    <property type="entry name" value="CinA-like"/>
    <property type="match status" value="1"/>
</dbReference>
<evidence type="ECO:0000313" key="3">
    <source>
        <dbReference type="EMBL" id="MBE9077610.1"/>
    </source>
</evidence>
<gene>
    <name evidence="3" type="ORF">IQ241_09930</name>
</gene>
<dbReference type="InterPro" id="IPR050101">
    <property type="entry name" value="CinA"/>
</dbReference>
<dbReference type="Pfam" id="PF00994">
    <property type="entry name" value="MoCF_biosynth"/>
    <property type="match status" value="1"/>
</dbReference>
<evidence type="ECO:0000313" key="4">
    <source>
        <dbReference type="Proteomes" id="UP000636505"/>
    </source>
</evidence>
<dbReference type="NCBIfam" id="TIGR00199">
    <property type="entry name" value="PncC_domain"/>
    <property type="match status" value="1"/>
</dbReference>
<dbReference type="PIRSF" id="PIRSF006728">
    <property type="entry name" value="CinA"/>
    <property type="match status" value="1"/>
</dbReference>
<dbReference type="Pfam" id="PF18146">
    <property type="entry name" value="CinA_KH"/>
    <property type="match status" value="1"/>
</dbReference>
<dbReference type="NCBIfam" id="NF001813">
    <property type="entry name" value="PRK00549.1"/>
    <property type="match status" value="1"/>
</dbReference>
<accession>A0A8J7AMD7</accession>
<dbReference type="Pfam" id="PF02464">
    <property type="entry name" value="CinA"/>
    <property type="match status" value="1"/>
</dbReference>
<comment type="similarity">
    <text evidence="1">Belongs to the CinA family.</text>
</comment>
<dbReference type="PANTHER" id="PTHR13939:SF0">
    <property type="entry name" value="NMN AMIDOHYDROLASE-LIKE PROTEIN YFAY"/>
    <property type="match status" value="1"/>
</dbReference>
<dbReference type="HAMAP" id="MF_00226_B">
    <property type="entry name" value="CinA_B"/>
    <property type="match status" value="1"/>
</dbReference>
<dbReference type="InterPro" id="IPR036425">
    <property type="entry name" value="MoaB/Mog-like_dom_sf"/>
</dbReference>
<dbReference type="NCBIfam" id="TIGR00200">
    <property type="entry name" value="cinA_nterm"/>
    <property type="match status" value="1"/>
</dbReference>
<organism evidence="3 4">
    <name type="scientific">Vasconcelosia minhoensis LEGE 07310</name>
    <dbReference type="NCBI Taxonomy" id="915328"/>
    <lineage>
        <taxon>Bacteria</taxon>
        <taxon>Bacillati</taxon>
        <taxon>Cyanobacteriota</taxon>
        <taxon>Cyanophyceae</taxon>
        <taxon>Nodosilineales</taxon>
        <taxon>Cymatolegaceae</taxon>
        <taxon>Vasconcelosia</taxon>
        <taxon>Vasconcelosia minhoensis</taxon>
    </lineage>
</organism>
<dbReference type="NCBIfam" id="TIGR00177">
    <property type="entry name" value="molyb_syn"/>
    <property type="match status" value="1"/>
</dbReference>
<dbReference type="EMBL" id="JADEXG010000019">
    <property type="protein sequence ID" value="MBE9077610.1"/>
    <property type="molecule type" value="Genomic_DNA"/>
</dbReference>
<dbReference type="SUPFAM" id="SSF142433">
    <property type="entry name" value="CinA-like"/>
    <property type="match status" value="1"/>
</dbReference>
<evidence type="ECO:0000259" key="2">
    <source>
        <dbReference type="SMART" id="SM00852"/>
    </source>
</evidence>
<dbReference type="InterPro" id="IPR041424">
    <property type="entry name" value="CinA_KH"/>
</dbReference>
<dbReference type="Gene3D" id="3.30.70.2860">
    <property type="match status" value="1"/>
</dbReference>
<dbReference type="Proteomes" id="UP000636505">
    <property type="component" value="Unassembled WGS sequence"/>
</dbReference>
<proteinExistence type="inferred from homology"/>
<dbReference type="PANTHER" id="PTHR13939">
    <property type="entry name" value="NICOTINAMIDE-NUCLEOTIDE AMIDOHYDROLASE PNCC"/>
    <property type="match status" value="1"/>
</dbReference>
<protein>
    <recommendedName>
        <fullName evidence="1">CinA-like protein</fullName>
    </recommendedName>
</protein>
<dbReference type="InterPro" id="IPR036653">
    <property type="entry name" value="CinA-like_C"/>
</dbReference>
<dbReference type="RefSeq" id="WP_193906551.1">
    <property type="nucleotide sequence ID" value="NZ_JADEXG010000019.1"/>
</dbReference>
<dbReference type="SUPFAM" id="SSF53218">
    <property type="entry name" value="Molybdenum cofactor biosynthesis proteins"/>
    <property type="match status" value="1"/>
</dbReference>
<evidence type="ECO:0000256" key="1">
    <source>
        <dbReference type="HAMAP-Rule" id="MF_00226"/>
    </source>
</evidence>
<dbReference type="InterPro" id="IPR008135">
    <property type="entry name" value="Competence-induced_CinA"/>
</dbReference>
<dbReference type="SMART" id="SM00852">
    <property type="entry name" value="MoCF_biosynth"/>
    <property type="match status" value="1"/>
</dbReference>
<name>A0A8J7AMD7_9CYAN</name>
<dbReference type="AlphaFoldDB" id="A0A8J7AMD7"/>
<dbReference type="InterPro" id="IPR008136">
    <property type="entry name" value="CinA_C"/>
</dbReference>
<comment type="caution">
    <text evidence="3">The sequence shown here is derived from an EMBL/GenBank/DDBJ whole genome shotgun (WGS) entry which is preliminary data.</text>
</comment>
<reference evidence="3" key="1">
    <citation type="submission" date="2020-10" db="EMBL/GenBank/DDBJ databases">
        <authorList>
            <person name="Castelo-Branco R."/>
            <person name="Eusebio N."/>
            <person name="Adriana R."/>
            <person name="Vieira A."/>
            <person name="Brugerolle De Fraissinette N."/>
            <person name="Rezende De Castro R."/>
            <person name="Schneider M.P."/>
            <person name="Vasconcelos V."/>
            <person name="Leao P.N."/>
        </authorList>
    </citation>
    <scope>NUCLEOTIDE SEQUENCE</scope>
    <source>
        <strain evidence="3">LEGE 07310</strain>
    </source>
</reference>
<sequence length="421" mass="44850">MDASAEIICVGTELLLGDILNSNAQYLAQQLAQLGIPHYYQTVVGDNSLRLQRAVAIACERSRLLLLTGGLGPTPDDLTVAALAEFFGVPLVERPELIADIEQKFAQRGRTMTANNRKQALLPAGAEVLPNQGGTAPGLIWEPRPGLLVMTFPGVPREMQAMWETTAAPYLEAKGWSSSIIHSRTLKFWGIGESSLAEKVAPFFELENPTVAPYAGGGEVKLRISARAASPEQAASLIAPIEAELRHITSVDCYGQDDDTLASVVVGLLKARQQTLSVAESCTGGGLGQMITAVPGSSSYFWGGIISYDNRIKENWLGVNPQTLATVGAVSAEVAEQMALGVRERMGTDWGLSITGIAGPDGGTAAKPVGLVYIGLADGSAVQSLERQFGGYGDRDWIRYISACSALDFLRRTLLDVFTPT</sequence>
<dbReference type="CDD" id="cd00885">
    <property type="entry name" value="cinA"/>
    <property type="match status" value="1"/>
</dbReference>
<dbReference type="InterPro" id="IPR001453">
    <property type="entry name" value="MoaB/Mog_dom"/>
</dbReference>
<keyword evidence="4" id="KW-1185">Reference proteome</keyword>
<dbReference type="Gene3D" id="3.40.980.10">
    <property type="entry name" value="MoaB/Mog-like domain"/>
    <property type="match status" value="1"/>
</dbReference>